<dbReference type="AlphaFoldDB" id="A0A2C6C0C7"/>
<accession>A0A2C6C0C7</accession>
<dbReference type="Gene3D" id="2.70.70.10">
    <property type="entry name" value="Glucose Permease (Domain IIA)"/>
    <property type="match status" value="1"/>
</dbReference>
<proteinExistence type="inferred from homology"/>
<dbReference type="GO" id="GO:0009279">
    <property type="term" value="C:cell outer membrane"/>
    <property type="evidence" value="ECO:0007669"/>
    <property type="project" value="TreeGrafter"/>
</dbReference>
<evidence type="ECO:0000313" key="5">
    <source>
        <dbReference type="Proteomes" id="UP000224974"/>
    </source>
</evidence>
<dbReference type="Proteomes" id="UP000224974">
    <property type="component" value="Unassembled WGS sequence"/>
</dbReference>
<keyword evidence="4" id="KW-0378">Hydrolase</keyword>
<gene>
    <name evidence="4" type="ORF">CRN84_10895</name>
</gene>
<protein>
    <submittedName>
        <fullName evidence="4">Murein hydrolase activator NlpD</fullName>
    </submittedName>
</protein>
<dbReference type="Pfam" id="PF01551">
    <property type="entry name" value="Peptidase_M23"/>
    <property type="match status" value="1"/>
</dbReference>
<evidence type="ECO:0000259" key="3">
    <source>
        <dbReference type="PROSITE" id="PS51782"/>
    </source>
</evidence>
<dbReference type="GO" id="GO:0004222">
    <property type="term" value="F:metalloendopeptidase activity"/>
    <property type="evidence" value="ECO:0007669"/>
    <property type="project" value="TreeGrafter"/>
</dbReference>
<dbReference type="InterPro" id="IPR011055">
    <property type="entry name" value="Dup_hybrid_motif"/>
</dbReference>
<keyword evidence="5" id="KW-1185">Reference proteome</keyword>
<feature type="compositionally biased region" description="Low complexity" evidence="2">
    <location>
        <begin position="230"/>
        <end position="260"/>
    </location>
</feature>
<dbReference type="PANTHER" id="PTHR21666">
    <property type="entry name" value="PEPTIDASE-RELATED"/>
    <property type="match status" value="1"/>
</dbReference>
<dbReference type="Pfam" id="PF01476">
    <property type="entry name" value="LysM"/>
    <property type="match status" value="1"/>
</dbReference>
<dbReference type="STRING" id="1111728.GCA_000427805_01888"/>
<dbReference type="RefSeq" id="WP_071605923.1">
    <property type="nucleotide sequence ID" value="NZ_CAADJA010000002.1"/>
</dbReference>
<dbReference type="Gene3D" id="3.10.350.10">
    <property type="entry name" value="LysM domain"/>
    <property type="match status" value="1"/>
</dbReference>
<dbReference type="GO" id="GO:0032153">
    <property type="term" value="C:cell division site"/>
    <property type="evidence" value="ECO:0007669"/>
    <property type="project" value="TreeGrafter"/>
</dbReference>
<dbReference type="InterPro" id="IPR036779">
    <property type="entry name" value="LysM_dom_sf"/>
</dbReference>
<dbReference type="CDD" id="cd12797">
    <property type="entry name" value="M23_peptidase"/>
    <property type="match status" value="1"/>
</dbReference>
<sequence length="383" mass="39265">MSKGSPMTVCRFITVGTVVSLLLTGCSNDTTPAPITSINNDSGGYSSAPASTSGIGNSSPSTTTAIDTSRPNIVYTQGANDTGTATAGQAAPMTSANNQSTAVNTAGGKIVYNRSYSDIPKGSYNGGQTYTVSRGDTLFYIAWITGNDFRELAQKNNISEPYALSAGQVLNVGGGANTTGASSGGMLAGTPNNGAVVSSSINNQNQPVTVDSTKSDAYAVNTGKQNVDKTLPATTGTTSTSTAAAGASTAPLATSSSSTSGVRWRWPTEGKVIDNFSTSEGGNKGIDIAGSRGQSVLAAADGRIVYAGNALRGYGNLIIIKHNDDYLSAYAHNDSMLVAEQQEVKAGQKIATMGSTGASSVRLHFEIRYKGKSVNPLQHLPQR</sequence>
<feature type="region of interest" description="Disordered" evidence="2">
    <location>
        <begin position="227"/>
        <end position="263"/>
    </location>
</feature>
<feature type="region of interest" description="Disordered" evidence="2">
    <location>
        <begin position="37"/>
        <end position="100"/>
    </location>
</feature>
<dbReference type="SUPFAM" id="SSF51261">
    <property type="entry name" value="Duplicated hybrid motif"/>
    <property type="match status" value="1"/>
</dbReference>
<evidence type="ECO:0000256" key="1">
    <source>
        <dbReference type="ARBA" id="ARBA00038420"/>
    </source>
</evidence>
<dbReference type="OrthoDB" id="9795421at2"/>
<comment type="caution">
    <text evidence="4">The sequence shown here is derived from an EMBL/GenBank/DDBJ whole genome shotgun (WGS) entry which is preliminary data.</text>
</comment>
<dbReference type="NCBIfam" id="NF008123">
    <property type="entry name" value="PRK10871.1"/>
    <property type="match status" value="1"/>
</dbReference>
<comment type="similarity">
    <text evidence="1">Belongs to the E.coli NlpD/Haemophilus LppB family.</text>
</comment>
<dbReference type="PROSITE" id="PS51782">
    <property type="entry name" value="LYSM"/>
    <property type="match status" value="1"/>
</dbReference>
<evidence type="ECO:0000313" key="4">
    <source>
        <dbReference type="EMBL" id="PHI29810.1"/>
    </source>
</evidence>
<dbReference type="CDD" id="cd00118">
    <property type="entry name" value="LysM"/>
    <property type="match status" value="1"/>
</dbReference>
<dbReference type="PANTHER" id="PTHR21666:SF263">
    <property type="entry name" value="MUREIN HYDROLASE ACTIVATOR NLPD"/>
    <property type="match status" value="1"/>
</dbReference>
<dbReference type="EMBL" id="PDDX01000001">
    <property type="protein sequence ID" value="PHI29810.1"/>
    <property type="molecule type" value="Genomic_DNA"/>
</dbReference>
<dbReference type="InterPro" id="IPR016047">
    <property type="entry name" value="M23ase_b-sheet_dom"/>
</dbReference>
<dbReference type="PROSITE" id="PS51257">
    <property type="entry name" value="PROKAR_LIPOPROTEIN"/>
    <property type="match status" value="1"/>
</dbReference>
<organism evidence="4 5">
    <name type="scientific">Budvicia aquatica</name>
    <dbReference type="NCBI Taxonomy" id="82979"/>
    <lineage>
        <taxon>Bacteria</taxon>
        <taxon>Pseudomonadati</taxon>
        <taxon>Pseudomonadota</taxon>
        <taxon>Gammaproteobacteria</taxon>
        <taxon>Enterobacterales</taxon>
        <taxon>Budviciaceae</taxon>
        <taxon>Budvicia</taxon>
    </lineage>
</organism>
<evidence type="ECO:0000256" key="2">
    <source>
        <dbReference type="SAM" id="MobiDB-lite"/>
    </source>
</evidence>
<reference evidence="5" key="1">
    <citation type="submission" date="2017-09" db="EMBL/GenBank/DDBJ databases">
        <title>FDA dAtabase for Regulatory Grade micrObial Sequences (FDA-ARGOS): Supporting development and validation of Infectious Disease Dx tests.</title>
        <authorList>
            <person name="Minogue T."/>
            <person name="Wolcott M."/>
            <person name="Wasieloski L."/>
            <person name="Aguilar W."/>
            <person name="Moore D."/>
            <person name="Tallon L."/>
            <person name="Sadzewicz L."/>
            <person name="Ott S."/>
            <person name="Zhao X."/>
            <person name="Nagaraj S."/>
            <person name="Vavikolanu K."/>
            <person name="Aluvathingal J."/>
            <person name="Nadendla S."/>
            <person name="Sichtig H."/>
        </authorList>
    </citation>
    <scope>NUCLEOTIDE SEQUENCE [LARGE SCALE GENOMIC DNA]</scope>
    <source>
        <strain evidence="5">FDAARGOS_387</strain>
    </source>
</reference>
<dbReference type="InterPro" id="IPR050570">
    <property type="entry name" value="Cell_wall_metabolism_enzyme"/>
</dbReference>
<dbReference type="InterPro" id="IPR018392">
    <property type="entry name" value="LysM"/>
</dbReference>
<dbReference type="SMART" id="SM00257">
    <property type="entry name" value="LysM"/>
    <property type="match status" value="1"/>
</dbReference>
<name>A0A2C6C0C7_9GAMM</name>
<feature type="domain" description="LysM" evidence="3">
    <location>
        <begin position="128"/>
        <end position="172"/>
    </location>
</feature>